<accession>A0ABU2M0U6</accession>
<protein>
    <submittedName>
        <fullName evidence="3">DUF4190 domain-containing protein</fullName>
    </submittedName>
</protein>
<keyword evidence="2" id="KW-0472">Membrane</keyword>
<evidence type="ECO:0000256" key="1">
    <source>
        <dbReference type="SAM" id="MobiDB-lite"/>
    </source>
</evidence>
<feature type="compositionally biased region" description="Acidic residues" evidence="1">
    <location>
        <begin position="261"/>
        <end position="274"/>
    </location>
</feature>
<feature type="region of interest" description="Disordered" evidence="1">
    <location>
        <begin position="251"/>
        <end position="274"/>
    </location>
</feature>
<feature type="transmembrane region" description="Helical" evidence="2">
    <location>
        <begin position="67"/>
        <end position="86"/>
    </location>
</feature>
<evidence type="ECO:0000256" key="2">
    <source>
        <dbReference type="SAM" id="Phobius"/>
    </source>
</evidence>
<proteinExistence type="predicted"/>
<keyword evidence="2" id="KW-0812">Transmembrane</keyword>
<name>A0ABU2M0U6_9ACTN</name>
<feature type="transmembrane region" description="Helical" evidence="2">
    <location>
        <begin position="42"/>
        <end position="61"/>
    </location>
</feature>
<dbReference type="EMBL" id="JAVREM010000113">
    <property type="protein sequence ID" value="MDT0323484.1"/>
    <property type="molecule type" value="Genomic_DNA"/>
</dbReference>
<dbReference type="RefSeq" id="WP_311604724.1">
    <property type="nucleotide sequence ID" value="NZ_JAVREM010000113.1"/>
</dbReference>
<evidence type="ECO:0000313" key="3">
    <source>
        <dbReference type="EMBL" id="MDT0323484.1"/>
    </source>
</evidence>
<feature type="transmembrane region" description="Helical" evidence="2">
    <location>
        <begin position="98"/>
        <end position="119"/>
    </location>
</feature>
<evidence type="ECO:0000313" key="4">
    <source>
        <dbReference type="Proteomes" id="UP001183420"/>
    </source>
</evidence>
<organism evidence="3 4">
    <name type="scientific">Streptomyces millisiae</name>
    <dbReference type="NCBI Taxonomy" id="3075542"/>
    <lineage>
        <taxon>Bacteria</taxon>
        <taxon>Bacillati</taxon>
        <taxon>Actinomycetota</taxon>
        <taxon>Actinomycetes</taxon>
        <taxon>Kitasatosporales</taxon>
        <taxon>Streptomycetaceae</taxon>
        <taxon>Streptomyces</taxon>
    </lineage>
</organism>
<reference evidence="4" key="1">
    <citation type="submission" date="2023-07" db="EMBL/GenBank/DDBJ databases">
        <title>30 novel species of actinomycetes from the DSMZ collection.</title>
        <authorList>
            <person name="Nouioui I."/>
        </authorList>
    </citation>
    <scope>NUCLEOTIDE SEQUENCE [LARGE SCALE GENOMIC DNA]</scope>
    <source>
        <strain evidence="4">DSM 44918</strain>
    </source>
</reference>
<gene>
    <name evidence="3" type="ORF">RNC47_34805</name>
</gene>
<dbReference type="Proteomes" id="UP001183420">
    <property type="component" value="Unassembled WGS sequence"/>
</dbReference>
<keyword evidence="2" id="KW-1133">Transmembrane helix</keyword>
<keyword evidence="4" id="KW-1185">Reference proteome</keyword>
<sequence length="274" mass="27900">MTADQQPNPFRPPAEGMAPVASWQWYQRPVWPLLPPPPRNGAGNAALVLGLLSVLFCWTFFLSPLTLALGVLAVVLGLVGLANVRGGRATNRVFAHGGLWTGAAGSALSAVLVVLLAGWSADWPTEVRSAAGADFLAGPGQEVAYADGLAVTVAGPREGDPGQLLVIHVTNGGGHTVDLAEGVARAWIGDEAAGVVLLTRSPEELAPGETGSISFRIGGTMAGSAERGPLALDYAPGDGYDFGFWEFELGTGDGGSGSGPDSDESASGEDGVEA</sequence>
<comment type="caution">
    <text evidence="3">The sequence shown here is derived from an EMBL/GenBank/DDBJ whole genome shotgun (WGS) entry which is preliminary data.</text>
</comment>